<feature type="region of interest" description="Disordered" evidence="1">
    <location>
        <begin position="1"/>
        <end position="25"/>
    </location>
</feature>
<dbReference type="WBParaSite" id="PDA_v2.g26496.t1">
    <property type="protein sequence ID" value="PDA_v2.g26496.t1"/>
    <property type="gene ID" value="PDA_v2.g26496"/>
</dbReference>
<protein>
    <submittedName>
        <fullName evidence="3">Uncharacterized protein</fullName>
    </submittedName>
</protein>
<reference evidence="3" key="1">
    <citation type="submission" date="2022-11" db="UniProtKB">
        <authorList>
            <consortium name="WormBaseParasite"/>
        </authorList>
    </citation>
    <scope>IDENTIFICATION</scope>
</reference>
<evidence type="ECO:0000256" key="1">
    <source>
        <dbReference type="SAM" id="MobiDB-lite"/>
    </source>
</evidence>
<accession>A0A914Q535</accession>
<proteinExistence type="predicted"/>
<sequence length="389" mass="43557">MKWVGINSPQIPPQPGYAQAASRNPRTRYHEEAETQFLRHSYINPPFFPGYPILKTVNSDGHRVPQPVPQGLINQLIAQHLALRERLGQTQKVPVIQVPDRTPPTMKHNVEIRETPFRRGPSVTQTPAETSRILTYAEKRRRWKEEMKKKLKKQKIPPRQIVRPIITGEKNKYYVTYSPYYRLYQVSRQAPKGLNFTDNHLTTTAPQTDTLATTFAPIEVISPEPPLTVASFASTITTTTTSIPSTPTTTTTTTSIPKVVTLKVEPIQTLSTKGNKMQIRVAAIKPTSEAKGKQLLYMDDEDDEWKVIEEEDYYVDENGQPIAKLKQEISTTVSSSSLSPTVITTTADNGLTAIVFPVGHKTESLAAATSAIPIELTTKKPFEKGLLLF</sequence>
<organism evidence="2 3">
    <name type="scientific">Panagrolaimus davidi</name>
    <dbReference type="NCBI Taxonomy" id="227884"/>
    <lineage>
        <taxon>Eukaryota</taxon>
        <taxon>Metazoa</taxon>
        <taxon>Ecdysozoa</taxon>
        <taxon>Nematoda</taxon>
        <taxon>Chromadorea</taxon>
        <taxon>Rhabditida</taxon>
        <taxon>Tylenchina</taxon>
        <taxon>Panagrolaimomorpha</taxon>
        <taxon>Panagrolaimoidea</taxon>
        <taxon>Panagrolaimidae</taxon>
        <taxon>Panagrolaimus</taxon>
    </lineage>
</organism>
<dbReference type="AlphaFoldDB" id="A0A914Q535"/>
<name>A0A914Q535_9BILA</name>
<evidence type="ECO:0000313" key="2">
    <source>
        <dbReference type="Proteomes" id="UP000887578"/>
    </source>
</evidence>
<keyword evidence="2" id="KW-1185">Reference proteome</keyword>
<evidence type="ECO:0000313" key="3">
    <source>
        <dbReference type="WBParaSite" id="PDA_v2.g26496.t1"/>
    </source>
</evidence>
<dbReference type="Proteomes" id="UP000887578">
    <property type="component" value="Unplaced"/>
</dbReference>